<sequence>MMEGAAVVMEGDDLPPEDFGEEHGWCSAAVKKHSRRTDASATERATACGENAGGYFSATRKDLDLKNEVIKSSRMPRLPSEHWKTIVRARGGLDIQQTARLDLAGRSRWRPELCLS</sequence>
<reference evidence="2" key="2">
    <citation type="submission" date="2021-09" db="EMBL/GenBank/DDBJ databases">
        <authorList>
            <person name="Jia N."/>
            <person name="Wang J."/>
            <person name="Shi W."/>
            <person name="Du L."/>
            <person name="Sun Y."/>
            <person name="Zhan W."/>
            <person name="Jiang J."/>
            <person name="Wang Q."/>
            <person name="Zhang B."/>
            <person name="Ji P."/>
            <person name="Sakyi L.B."/>
            <person name="Cui X."/>
            <person name="Yuan T."/>
            <person name="Jiang B."/>
            <person name="Yang W."/>
            <person name="Lam T.T.-Y."/>
            <person name="Chang Q."/>
            <person name="Ding S."/>
            <person name="Wang X."/>
            <person name="Zhu J."/>
            <person name="Ruan X."/>
            <person name="Zhao L."/>
            <person name="Wei J."/>
            <person name="Que T."/>
            <person name="Du C."/>
            <person name="Cheng J."/>
            <person name="Dai P."/>
            <person name="Han X."/>
            <person name="Huang E."/>
            <person name="Gao Y."/>
            <person name="Liu J."/>
            <person name="Shao H."/>
            <person name="Ye R."/>
            <person name="Li L."/>
            <person name="Wei W."/>
            <person name="Wang X."/>
            <person name="Wang C."/>
            <person name="Huo Q."/>
            <person name="Li W."/>
            <person name="Guo W."/>
            <person name="Chen H."/>
            <person name="Chen S."/>
            <person name="Zhou L."/>
            <person name="Zhou L."/>
            <person name="Ni X."/>
            <person name="Tian J."/>
            <person name="Zhou Y."/>
            <person name="Sheng Y."/>
            <person name="Liu T."/>
            <person name="Pan Y."/>
            <person name="Xia L."/>
            <person name="Li J."/>
            <person name="Zhao F."/>
            <person name="Cao W."/>
        </authorList>
    </citation>
    <scope>NUCLEOTIDE SEQUENCE</scope>
    <source>
        <strain evidence="2">Rsan-2018</strain>
        <tissue evidence="2">Larvae</tissue>
    </source>
</reference>
<name>A0A9D4PZ39_RHISA</name>
<organism evidence="2 3">
    <name type="scientific">Rhipicephalus sanguineus</name>
    <name type="common">Brown dog tick</name>
    <name type="synonym">Ixodes sanguineus</name>
    <dbReference type="NCBI Taxonomy" id="34632"/>
    <lineage>
        <taxon>Eukaryota</taxon>
        <taxon>Metazoa</taxon>
        <taxon>Ecdysozoa</taxon>
        <taxon>Arthropoda</taxon>
        <taxon>Chelicerata</taxon>
        <taxon>Arachnida</taxon>
        <taxon>Acari</taxon>
        <taxon>Parasitiformes</taxon>
        <taxon>Ixodida</taxon>
        <taxon>Ixodoidea</taxon>
        <taxon>Ixodidae</taxon>
        <taxon>Rhipicephalinae</taxon>
        <taxon>Rhipicephalus</taxon>
        <taxon>Rhipicephalus</taxon>
    </lineage>
</organism>
<comment type="caution">
    <text evidence="2">The sequence shown here is derived from an EMBL/GenBank/DDBJ whole genome shotgun (WGS) entry which is preliminary data.</text>
</comment>
<reference evidence="2" key="1">
    <citation type="journal article" date="2020" name="Cell">
        <title>Large-Scale Comparative Analyses of Tick Genomes Elucidate Their Genetic Diversity and Vector Capacities.</title>
        <authorList>
            <consortium name="Tick Genome and Microbiome Consortium (TIGMIC)"/>
            <person name="Jia N."/>
            <person name="Wang J."/>
            <person name="Shi W."/>
            <person name="Du L."/>
            <person name="Sun Y."/>
            <person name="Zhan W."/>
            <person name="Jiang J.F."/>
            <person name="Wang Q."/>
            <person name="Zhang B."/>
            <person name="Ji P."/>
            <person name="Bell-Sakyi L."/>
            <person name="Cui X.M."/>
            <person name="Yuan T.T."/>
            <person name="Jiang B.G."/>
            <person name="Yang W.F."/>
            <person name="Lam T.T."/>
            <person name="Chang Q.C."/>
            <person name="Ding S.J."/>
            <person name="Wang X.J."/>
            <person name="Zhu J.G."/>
            <person name="Ruan X.D."/>
            <person name="Zhao L."/>
            <person name="Wei J.T."/>
            <person name="Ye R.Z."/>
            <person name="Que T.C."/>
            <person name="Du C.H."/>
            <person name="Zhou Y.H."/>
            <person name="Cheng J.X."/>
            <person name="Dai P.F."/>
            <person name="Guo W.B."/>
            <person name="Han X.H."/>
            <person name="Huang E.J."/>
            <person name="Li L.F."/>
            <person name="Wei W."/>
            <person name="Gao Y.C."/>
            <person name="Liu J.Z."/>
            <person name="Shao H.Z."/>
            <person name="Wang X."/>
            <person name="Wang C.C."/>
            <person name="Yang T.C."/>
            <person name="Huo Q.B."/>
            <person name="Li W."/>
            <person name="Chen H.Y."/>
            <person name="Chen S.E."/>
            <person name="Zhou L.G."/>
            <person name="Ni X.B."/>
            <person name="Tian J.H."/>
            <person name="Sheng Y."/>
            <person name="Liu T."/>
            <person name="Pan Y.S."/>
            <person name="Xia L.Y."/>
            <person name="Li J."/>
            <person name="Zhao F."/>
            <person name="Cao W.C."/>
        </authorList>
    </citation>
    <scope>NUCLEOTIDE SEQUENCE</scope>
    <source>
        <strain evidence="2">Rsan-2018</strain>
    </source>
</reference>
<proteinExistence type="predicted"/>
<dbReference type="Proteomes" id="UP000821837">
    <property type="component" value="Unassembled WGS sequence"/>
</dbReference>
<evidence type="ECO:0000313" key="2">
    <source>
        <dbReference type="EMBL" id="KAH7957842.1"/>
    </source>
</evidence>
<protein>
    <submittedName>
        <fullName evidence="2">Uncharacterized protein</fullName>
    </submittedName>
</protein>
<dbReference type="AlphaFoldDB" id="A0A9D4PZ39"/>
<dbReference type="EMBL" id="JABSTV010001250">
    <property type="protein sequence ID" value="KAH7957842.1"/>
    <property type="molecule type" value="Genomic_DNA"/>
</dbReference>
<feature type="region of interest" description="Disordered" evidence="1">
    <location>
        <begin position="1"/>
        <end position="20"/>
    </location>
</feature>
<accession>A0A9D4PZ39</accession>
<gene>
    <name evidence="2" type="ORF">HPB52_023242</name>
</gene>
<evidence type="ECO:0000256" key="1">
    <source>
        <dbReference type="SAM" id="MobiDB-lite"/>
    </source>
</evidence>
<evidence type="ECO:0000313" key="3">
    <source>
        <dbReference type="Proteomes" id="UP000821837"/>
    </source>
</evidence>
<keyword evidence="3" id="KW-1185">Reference proteome</keyword>
<feature type="compositionally biased region" description="Acidic residues" evidence="1">
    <location>
        <begin position="10"/>
        <end position="20"/>
    </location>
</feature>